<dbReference type="CDD" id="cd01174">
    <property type="entry name" value="ribokinase"/>
    <property type="match status" value="1"/>
</dbReference>
<dbReference type="EMBL" id="CP002868">
    <property type="protein sequence ID" value="AEJ18973.1"/>
    <property type="molecule type" value="Genomic_DNA"/>
</dbReference>
<evidence type="ECO:0000256" key="1">
    <source>
        <dbReference type="ARBA" id="ARBA00022679"/>
    </source>
</evidence>
<dbReference type="InterPro" id="IPR011877">
    <property type="entry name" value="Ribokinase"/>
</dbReference>
<dbReference type="GO" id="GO:0004747">
    <property type="term" value="F:ribokinase activity"/>
    <property type="evidence" value="ECO:0007669"/>
    <property type="project" value="UniProtKB-UniRule"/>
</dbReference>
<keyword evidence="9" id="KW-0963">Cytoplasm</keyword>
<comment type="similarity">
    <text evidence="9">Belongs to the carbohydrate kinase PfkB family. Ribokinase subfamily.</text>
</comment>
<feature type="binding site" evidence="9">
    <location>
        <position position="278"/>
    </location>
    <ligand>
        <name>K(+)</name>
        <dbReference type="ChEBI" id="CHEBI:29103"/>
    </ligand>
</feature>
<dbReference type="Gene3D" id="3.40.1190.20">
    <property type="match status" value="1"/>
</dbReference>
<dbReference type="GO" id="GO:0046872">
    <property type="term" value="F:metal ion binding"/>
    <property type="evidence" value="ECO:0007669"/>
    <property type="project" value="UniProtKB-KW"/>
</dbReference>
<dbReference type="HOGENOM" id="CLU_027634_2_1_12"/>
<keyword evidence="5 9" id="KW-0067">ATP-binding</keyword>
<feature type="binding site" evidence="9">
    <location>
        <position position="243"/>
    </location>
    <ligand>
        <name>substrate</name>
    </ligand>
</feature>
<keyword evidence="8 9" id="KW-0119">Carbohydrate metabolism</keyword>
<dbReference type="STRING" id="744872.Spica_0819"/>
<evidence type="ECO:0000313" key="12">
    <source>
        <dbReference type="Proteomes" id="UP000000503"/>
    </source>
</evidence>
<dbReference type="AlphaFoldDB" id="F8F0A9"/>
<feature type="binding site" evidence="9">
    <location>
        <position position="179"/>
    </location>
    <ligand>
        <name>ATP</name>
        <dbReference type="ChEBI" id="CHEBI:30616"/>
    </ligand>
</feature>
<dbReference type="InterPro" id="IPR002139">
    <property type="entry name" value="Ribo/fructo_kinase"/>
</dbReference>
<dbReference type="HAMAP" id="MF_01987">
    <property type="entry name" value="Ribokinase"/>
    <property type="match status" value="1"/>
</dbReference>
<keyword evidence="1 9" id="KW-0808">Transferase</keyword>
<dbReference type="GO" id="GO:0005524">
    <property type="term" value="F:ATP binding"/>
    <property type="evidence" value="ECO:0007669"/>
    <property type="project" value="UniProtKB-UniRule"/>
</dbReference>
<dbReference type="RefSeq" id="WP_013968284.1">
    <property type="nucleotide sequence ID" value="NC_015732.1"/>
</dbReference>
<feature type="binding site" evidence="9">
    <location>
        <begin position="10"/>
        <end position="12"/>
    </location>
    <ligand>
        <name>substrate</name>
    </ligand>
</feature>
<keyword evidence="7 9" id="KW-0630">Potassium</keyword>
<dbReference type="InterPro" id="IPR011611">
    <property type="entry name" value="PfkB_dom"/>
</dbReference>
<dbReference type="GO" id="GO:0005737">
    <property type="term" value="C:cytoplasm"/>
    <property type="evidence" value="ECO:0007669"/>
    <property type="project" value="UniProtKB-SubCell"/>
</dbReference>
<evidence type="ECO:0000256" key="8">
    <source>
        <dbReference type="ARBA" id="ARBA00023277"/>
    </source>
</evidence>
<sequence length="290" mass="31238">MRMLNFGSLNIDYVYRVDTFLKPGETKAAKSRAVFAGGKGLNQSLAMAKAGLPVYHAGKVGAEGDYLVDTLQKGGVNTSLIGRSDEPSGHTIIQVDDQGRNCILLFGGANQDIDETYIDEVLASFGQGDYLVLQNEISLVPLIIEKAKAQGLFIILNPSPYTKEILTYPLEFIDMFLLNEIEAEGFTGQTDPRKALDALCTRFPHAHMVLTLGEKGALWGRGTEVLFQKAYPVKAVDTTAAGDTFSGYFIAGLVEGLAVSQSLDLAARAASLCVSRPGAADSIPWRRELG</sequence>
<dbReference type="GO" id="GO:0019303">
    <property type="term" value="P:D-ribose catabolic process"/>
    <property type="evidence" value="ECO:0007669"/>
    <property type="project" value="UniProtKB-UniRule"/>
</dbReference>
<dbReference type="OrthoDB" id="9775849at2"/>
<comment type="catalytic activity">
    <reaction evidence="9">
        <text>D-ribose + ATP = D-ribose 5-phosphate + ADP + H(+)</text>
        <dbReference type="Rhea" id="RHEA:13697"/>
        <dbReference type="ChEBI" id="CHEBI:15378"/>
        <dbReference type="ChEBI" id="CHEBI:30616"/>
        <dbReference type="ChEBI" id="CHEBI:47013"/>
        <dbReference type="ChEBI" id="CHEBI:78346"/>
        <dbReference type="ChEBI" id="CHEBI:456216"/>
        <dbReference type="EC" id="2.7.1.15"/>
    </reaction>
</comment>
<comment type="subunit">
    <text evidence="9">Homodimer.</text>
</comment>
<comment type="function">
    <text evidence="9">Catalyzes the phosphorylation of ribose at O-5 in a reaction requiring ATP and magnesium. The resulting D-ribose-5-phosphate can then be used either for sythesis of nucleotides, histidine, and tryptophan, or as a component of the pentose phosphate pathway.</text>
</comment>
<feature type="binding site" evidence="9">
    <location>
        <begin position="211"/>
        <end position="216"/>
    </location>
    <ligand>
        <name>ATP</name>
        <dbReference type="ChEBI" id="CHEBI:30616"/>
    </ligand>
</feature>
<dbReference type="Proteomes" id="UP000000503">
    <property type="component" value="Chromosome"/>
</dbReference>
<feature type="binding site" evidence="9">
    <location>
        <position position="282"/>
    </location>
    <ligand>
        <name>K(+)</name>
        <dbReference type="ChEBI" id="CHEBI:29103"/>
    </ligand>
</feature>
<feature type="binding site" evidence="9">
    <location>
        <position position="237"/>
    </location>
    <ligand>
        <name>K(+)</name>
        <dbReference type="ChEBI" id="CHEBI:29103"/>
    </ligand>
</feature>
<evidence type="ECO:0000256" key="9">
    <source>
        <dbReference type="HAMAP-Rule" id="MF_01987"/>
    </source>
</evidence>
<comment type="pathway">
    <text evidence="9">Carbohydrate metabolism; D-ribose degradation; D-ribose 5-phosphate from beta-D-ribopyranose: step 2/2.</text>
</comment>
<dbReference type="SUPFAM" id="SSF53613">
    <property type="entry name" value="Ribokinase-like"/>
    <property type="match status" value="1"/>
</dbReference>
<dbReference type="Pfam" id="PF00294">
    <property type="entry name" value="PfkB"/>
    <property type="match status" value="1"/>
</dbReference>
<dbReference type="PANTHER" id="PTHR10584">
    <property type="entry name" value="SUGAR KINASE"/>
    <property type="match status" value="1"/>
</dbReference>
<feature type="binding site" evidence="9">
    <location>
        <position position="273"/>
    </location>
    <ligand>
        <name>K(+)</name>
        <dbReference type="ChEBI" id="CHEBI:29103"/>
    </ligand>
</feature>
<keyword evidence="3 9" id="KW-0547">Nucleotide-binding</keyword>
<dbReference type="eggNOG" id="COG0524">
    <property type="taxonomic scope" value="Bacteria"/>
</dbReference>
<name>F8F0A9_GRAC1</name>
<evidence type="ECO:0000256" key="7">
    <source>
        <dbReference type="ARBA" id="ARBA00022958"/>
    </source>
</evidence>
<feature type="active site" description="Proton acceptor" evidence="9">
    <location>
        <position position="243"/>
    </location>
</feature>
<protein>
    <recommendedName>
        <fullName evidence="9">Ribokinase</fullName>
        <shortName evidence="9">RK</shortName>
        <ecNumber evidence="9">2.7.1.15</ecNumber>
    </recommendedName>
</protein>
<feature type="binding site" evidence="9">
    <location>
        <position position="239"/>
    </location>
    <ligand>
        <name>K(+)</name>
        <dbReference type="ChEBI" id="CHEBI:29103"/>
    </ligand>
</feature>
<feature type="binding site" evidence="9">
    <location>
        <begin position="242"/>
        <end position="243"/>
    </location>
    <ligand>
        <name>ATP</name>
        <dbReference type="ChEBI" id="CHEBI:30616"/>
    </ligand>
</feature>
<keyword evidence="6 9" id="KW-0460">Magnesium</keyword>
<organism evidence="11 12">
    <name type="scientific">Gracilinema caldarium (strain ATCC 51460 / DSM 7334 / H1)</name>
    <name type="common">Treponema caldarium</name>
    <dbReference type="NCBI Taxonomy" id="744872"/>
    <lineage>
        <taxon>Bacteria</taxon>
        <taxon>Pseudomonadati</taxon>
        <taxon>Spirochaetota</taxon>
        <taxon>Spirochaetia</taxon>
        <taxon>Spirochaetales</taxon>
        <taxon>Breznakiellaceae</taxon>
        <taxon>Gracilinema</taxon>
    </lineage>
</organism>
<evidence type="ECO:0000256" key="4">
    <source>
        <dbReference type="ARBA" id="ARBA00022777"/>
    </source>
</evidence>
<feature type="binding site" evidence="9">
    <location>
        <begin position="38"/>
        <end position="42"/>
    </location>
    <ligand>
        <name>substrate</name>
    </ligand>
</feature>
<dbReference type="InterPro" id="IPR029056">
    <property type="entry name" value="Ribokinase-like"/>
</dbReference>
<keyword evidence="12" id="KW-1185">Reference proteome</keyword>
<keyword evidence="2 9" id="KW-0479">Metal-binding</keyword>
<evidence type="ECO:0000259" key="10">
    <source>
        <dbReference type="Pfam" id="PF00294"/>
    </source>
</evidence>
<gene>
    <name evidence="9" type="primary">rbsK</name>
    <name evidence="11" type="ordered locus">Spica_0819</name>
</gene>
<feature type="binding site" evidence="9">
    <location>
        <position position="276"/>
    </location>
    <ligand>
        <name>K(+)</name>
        <dbReference type="ChEBI" id="CHEBI:29103"/>
    </ligand>
</feature>
<dbReference type="KEGG" id="scd:Spica_0819"/>
<feature type="binding site" evidence="9">
    <location>
        <position position="136"/>
    </location>
    <ligand>
        <name>substrate</name>
    </ligand>
</feature>
<evidence type="ECO:0000256" key="6">
    <source>
        <dbReference type="ARBA" id="ARBA00022842"/>
    </source>
</evidence>
<proteinExistence type="inferred from homology"/>
<dbReference type="EC" id="2.7.1.15" evidence="9"/>
<accession>F8F0A9</accession>
<dbReference type="PRINTS" id="PR00990">
    <property type="entry name" value="RIBOKINASE"/>
</dbReference>
<comment type="subcellular location">
    <subcellularLocation>
        <location evidence="9">Cytoplasm</location>
    </subcellularLocation>
</comment>
<feature type="domain" description="Carbohydrate kinase PfkB" evidence="10">
    <location>
        <begin position="6"/>
        <end position="285"/>
    </location>
</feature>
<evidence type="ECO:0000256" key="2">
    <source>
        <dbReference type="ARBA" id="ARBA00022723"/>
    </source>
</evidence>
<comment type="activity regulation">
    <text evidence="9">Activated by a monovalent cation that binds near, but not in, the active site. The most likely occupant of the site in vivo is potassium. Ion binding induces a conformational change that may alter substrate affinity.</text>
</comment>
<dbReference type="UniPathway" id="UPA00916">
    <property type="reaction ID" value="UER00889"/>
</dbReference>
<keyword evidence="4 9" id="KW-0418">Kinase</keyword>
<evidence type="ECO:0000256" key="5">
    <source>
        <dbReference type="ARBA" id="ARBA00022840"/>
    </source>
</evidence>
<evidence type="ECO:0000256" key="3">
    <source>
        <dbReference type="ARBA" id="ARBA00022741"/>
    </source>
</evidence>
<comment type="caution">
    <text evidence="9">Lacks conserved residue(s) required for the propagation of feature annotation.</text>
</comment>
<dbReference type="PANTHER" id="PTHR10584:SF166">
    <property type="entry name" value="RIBOKINASE"/>
    <property type="match status" value="1"/>
</dbReference>
<comment type="cofactor">
    <cofactor evidence="9">
        <name>Mg(2+)</name>
        <dbReference type="ChEBI" id="CHEBI:18420"/>
    </cofactor>
    <text evidence="9">Requires a divalent cation, most likely magnesium in vivo, as an electrophilic catalyst to aid phosphoryl group transfer. It is the chelate of the metal and the nucleotide that is the actual substrate.</text>
</comment>
<reference evidence="12" key="1">
    <citation type="journal article" date="2013" name="Stand. Genomic Sci.">
        <title>Genome sequence of the thermophilic fresh-water bacterium Spirochaeta caldaria type strain (H1(T)), reclassification of Spirochaeta caldaria, Spirochaeta stenostrepta, and Spirochaeta zuelzerae in the genus Treponema as Treponema caldaria comb. nov., Treponema stenostrepta comb. nov., and Treponema zuelzerae comb. nov., and emendation of the genus Treponema.</title>
        <authorList>
            <person name="Abt B."/>
            <person name="Goker M."/>
            <person name="Scheuner C."/>
            <person name="Han C."/>
            <person name="Lu M."/>
            <person name="Misra M."/>
            <person name="Lapidus A."/>
            <person name="Nolan M."/>
            <person name="Lucas S."/>
            <person name="Hammon N."/>
            <person name="Deshpande S."/>
            <person name="Cheng J.F."/>
            <person name="Tapia R."/>
            <person name="Goodwin L.A."/>
            <person name="Pitluck S."/>
            <person name="Liolios K."/>
            <person name="Pagani I."/>
            <person name="Ivanova N."/>
            <person name="Mavromatis K."/>
            <person name="Mikhailova N."/>
            <person name="Huntemann M."/>
            <person name="Pati A."/>
            <person name="Chen A."/>
            <person name="Palaniappan K."/>
            <person name="Land M."/>
            <person name="Hauser L."/>
            <person name="Jeffries C.D."/>
            <person name="Rohde M."/>
            <person name="Spring S."/>
            <person name="Gronow S."/>
            <person name="Detter J.C."/>
            <person name="Bristow J."/>
            <person name="Eisen J.A."/>
            <person name="Markowitz V."/>
            <person name="Hugenholtz P."/>
            <person name="Kyrpides N.C."/>
            <person name="Woyke T."/>
            <person name="Klenk H.P."/>
        </authorList>
    </citation>
    <scope>NUCLEOTIDE SEQUENCE</scope>
    <source>
        <strain evidence="12">ATCC 51460 / DSM 7334 / H1</strain>
    </source>
</reference>
<evidence type="ECO:0000313" key="11">
    <source>
        <dbReference type="EMBL" id="AEJ18973.1"/>
    </source>
</evidence>